<dbReference type="EMBL" id="SRLO01004386">
    <property type="protein sequence ID" value="TNN30536.1"/>
    <property type="molecule type" value="Genomic_DNA"/>
</dbReference>
<organism evidence="1 2">
    <name type="scientific">Liparis tanakae</name>
    <name type="common">Tanaka's snailfish</name>
    <dbReference type="NCBI Taxonomy" id="230148"/>
    <lineage>
        <taxon>Eukaryota</taxon>
        <taxon>Metazoa</taxon>
        <taxon>Chordata</taxon>
        <taxon>Craniata</taxon>
        <taxon>Vertebrata</taxon>
        <taxon>Euteleostomi</taxon>
        <taxon>Actinopterygii</taxon>
        <taxon>Neopterygii</taxon>
        <taxon>Teleostei</taxon>
        <taxon>Neoteleostei</taxon>
        <taxon>Acanthomorphata</taxon>
        <taxon>Eupercaria</taxon>
        <taxon>Perciformes</taxon>
        <taxon>Cottioidei</taxon>
        <taxon>Cottales</taxon>
        <taxon>Liparidae</taxon>
        <taxon>Liparis</taxon>
    </lineage>
</organism>
<comment type="caution">
    <text evidence="1">The sequence shown here is derived from an EMBL/GenBank/DDBJ whole genome shotgun (WGS) entry which is preliminary data.</text>
</comment>
<name>A0A4Z2ENR0_9TELE</name>
<dbReference type="AlphaFoldDB" id="A0A4Z2ENR0"/>
<evidence type="ECO:0000313" key="1">
    <source>
        <dbReference type="EMBL" id="TNN30536.1"/>
    </source>
</evidence>
<evidence type="ECO:0000313" key="2">
    <source>
        <dbReference type="Proteomes" id="UP000314294"/>
    </source>
</evidence>
<reference evidence="1 2" key="1">
    <citation type="submission" date="2019-03" db="EMBL/GenBank/DDBJ databases">
        <title>First draft genome of Liparis tanakae, snailfish: a comprehensive survey of snailfish specific genes.</title>
        <authorList>
            <person name="Kim W."/>
            <person name="Song I."/>
            <person name="Jeong J.-H."/>
            <person name="Kim D."/>
            <person name="Kim S."/>
            <person name="Ryu S."/>
            <person name="Song J.Y."/>
            <person name="Lee S.K."/>
        </authorList>
    </citation>
    <scope>NUCLEOTIDE SEQUENCE [LARGE SCALE GENOMIC DNA]</scope>
    <source>
        <tissue evidence="1">Muscle</tissue>
    </source>
</reference>
<gene>
    <name evidence="1" type="ORF">EYF80_059312</name>
</gene>
<dbReference type="Proteomes" id="UP000314294">
    <property type="component" value="Unassembled WGS sequence"/>
</dbReference>
<sequence>MPAARPPPSFVRYALKRGFSPHPPPLSPRQRHLFLGLRLTFWSPIFPKHRRRSSRKHQRLYFLPPSDGNCRFSDAAELVLMLPERNASSDGHQPPTPSGRE</sequence>
<proteinExistence type="predicted"/>
<keyword evidence="2" id="KW-1185">Reference proteome</keyword>
<protein>
    <submittedName>
        <fullName evidence="1">Uncharacterized protein</fullName>
    </submittedName>
</protein>
<accession>A0A4Z2ENR0</accession>